<dbReference type="HAMAP" id="MF_00245">
    <property type="entry name" value="UPF0122"/>
    <property type="match status" value="1"/>
</dbReference>
<keyword evidence="4" id="KW-0175">Coiled coil</keyword>
<keyword evidence="6" id="KW-1185">Reference proteome</keyword>
<dbReference type="InterPro" id="IPR013324">
    <property type="entry name" value="RNA_pol_sigma_r3/r4-like"/>
</dbReference>
<dbReference type="Pfam" id="PF04297">
    <property type="entry name" value="UPF0122"/>
    <property type="match status" value="1"/>
</dbReference>
<organism evidence="5 6">
    <name type="scientific">Peptoniphilus asaccharolyticus DSM 20463</name>
    <dbReference type="NCBI Taxonomy" id="573058"/>
    <lineage>
        <taxon>Bacteria</taxon>
        <taxon>Bacillati</taxon>
        <taxon>Bacillota</taxon>
        <taxon>Tissierellia</taxon>
        <taxon>Tissierellales</taxon>
        <taxon>Peptoniphilaceae</taxon>
        <taxon>Peptoniphilus</taxon>
    </lineage>
</organism>
<evidence type="ECO:0000256" key="2">
    <source>
        <dbReference type="ARBA" id="ARBA00024764"/>
    </source>
</evidence>
<dbReference type="PANTHER" id="PTHR40083:SF1">
    <property type="entry name" value="UPF0122 PROTEIN YLXM"/>
    <property type="match status" value="1"/>
</dbReference>
<proteinExistence type="inferred from homology"/>
<dbReference type="InterPro" id="IPR036388">
    <property type="entry name" value="WH-like_DNA-bd_sf"/>
</dbReference>
<evidence type="ECO:0000256" key="1">
    <source>
        <dbReference type="ARBA" id="ARBA00008720"/>
    </source>
</evidence>
<dbReference type="Proteomes" id="UP000192368">
    <property type="component" value="Unassembled WGS sequence"/>
</dbReference>
<dbReference type="Gene3D" id="1.10.10.10">
    <property type="entry name" value="Winged helix-like DNA-binding domain superfamily/Winged helix DNA-binding domain"/>
    <property type="match status" value="1"/>
</dbReference>
<dbReference type="AlphaFoldDB" id="A0A1W1UT99"/>
<dbReference type="InterPro" id="IPR054831">
    <property type="entry name" value="UPF0122_fam_protein"/>
</dbReference>
<dbReference type="PANTHER" id="PTHR40083">
    <property type="entry name" value="UPF0122 PROTEIN CBO2450/CLC_2298"/>
    <property type="match status" value="1"/>
</dbReference>
<dbReference type="InterPro" id="IPR007394">
    <property type="entry name" value="UPF0122"/>
</dbReference>
<dbReference type="SUPFAM" id="SSF88659">
    <property type="entry name" value="Sigma3 and sigma4 domains of RNA polymerase sigma factors"/>
    <property type="match status" value="1"/>
</dbReference>
<reference evidence="6" key="1">
    <citation type="submission" date="2017-04" db="EMBL/GenBank/DDBJ databases">
        <authorList>
            <person name="Varghese N."/>
            <person name="Submissions S."/>
        </authorList>
    </citation>
    <scope>NUCLEOTIDE SEQUENCE [LARGE SCALE GENOMIC DNA]</scope>
    <source>
        <strain evidence="6">DSM 20463</strain>
    </source>
</reference>
<evidence type="ECO:0000313" key="6">
    <source>
        <dbReference type="Proteomes" id="UP000192368"/>
    </source>
</evidence>
<name>A0A1W1UT99_PEPAS</name>
<feature type="coiled-coil region" evidence="4">
    <location>
        <begin position="60"/>
        <end position="104"/>
    </location>
</feature>
<sequence>MRKLDSKGDNMIEIENVLEVNMLLDFYSKLLTEKQEKAISMYYEEDFSLNEIAETLNITKQAVSDNIKRAAQNLEHYEKILGLVENYNNSLSKKEKLLSLLEDLKNSSTNLDLEIFDKIVTLINDEEVQNGI</sequence>
<accession>A0A1W1UT99</accession>
<dbReference type="STRING" id="573058.SAMN00017477_0652"/>
<protein>
    <recommendedName>
        <fullName evidence="3">UPF0122 protein SAMN00017477_0652</fullName>
    </recommendedName>
</protein>
<evidence type="ECO:0000256" key="3">
    <source>
        <dbReference type="HAMAP-Rule" id="MF_00245"/>
    </source>
</evidence>
<dbReference type="EMBL" id="FWWR01000009">
    <property type="protein sequence ID" value="SMB84283.1"/>
    <property type="molecule type" value="Genomic_DNA"/>
</dbReference>
<comment type="similarity">
    <text evidence="1 3">Belongs to the UPF0122 family.</text>
</comment>
<dbReference type="NCBIfam" id="NF045758">
    <property type="entry name" value="YlxM"/>
    <property type="match status" value="1"/>
</dbReference>
<comment type="function">
    <text evidence="2 3">Might take part in the signal recognition particle (SRP) pathway. This is inferred from the conservation of its genetic proximity to ftsY/ffh. May be a regulatory protein.</text>
</comment>
<gene>
    <name evidence="5" type="ORF">SAMN00017477_0652</name>
</gene>
<evidence type="ECO:0000313" key="5">
    <source>
        <dbReference type="EMBL" id="SMB84283.1"/>
    </source>
</evidence>
<evidence type="ECO:0000256" key="4">
    <source>
        <dbReference type="SAM" id="Coils"/>
    </source>
</evidence>